<reference evidence="1 2" key="1">
    <citation type="submission" date="2021-05" db="EMBL/GenBank/DDBJ databases">
        <title>Genome Assembly of Synthetic Allotetraploid Brassica napus Reveals Homoeologous Exchanges between Subgenomes.</title>
        <authorList>
            <person name="Davis J.T."/>
        </authorList>
    </citation>
    <scope>NUCLEOTIDE SEQUENCE [LARGE SCALE GENOMIC DNA]</scope>
    <source>
        <strain evidence="2">cv. Da-Ae</strain>
        <tissue evidence="1">Seedling</tissue>
    </source>
</reference>
<name>A0ABQ7ZII9_BRANA</name>
<accession>A0ABQ7ZII9</accession>
<keyword evidence="2" id="KW-1185">Reference proteome</keyword>
<proteinExistence type="predicted"/>
<sequence>MQTMFTSDLDRDIIHSQFMTNSCNEGDASLKRKIWMEFANGNVSKFETGEANGITTAKRLREKNKVATRKIGYCYILCINYSGRDQYDKRRLEPSISRERNLLEAKKQNYYEEESESKALSLLYRMTMVSFIGVIAALQ</sequence>
<comment type="caution">
    <text evidence="1">The sequence shown here is derived from an EMBL/GenBank/DDBJ whole genome shotgun (WGS) entry which is preliminary data.</text>
</comment>
<dbReference type="EMBL" id="JAGKQM010000015">
    <property type="protein sequence ID" value="KAH0879958.1"/>
    <property type="molecule type" value="Genomic_DNA"/>
</dbReference>
<evidence type="ECO:0000313" key="1">
    <source>
        <dbReference type="EMBL" id="KAH0879958.1"/>
    </source>
</evidence>
<organism evidence="1 2">
    <name type="scientific">Brassica napus</name>
    <name type="common">Rape</name>
    <dbReference type="NCBI Taxonomy" id="3708"/>
    <lineage>
        <taxon>Eukaryota</taxon>
        <taxon>Viridiplantae</taxon>
        <taxon>Streptophyta</taxon>
        <taxon>Embryophyta</taxon>
        <taxon>Tracheophyta</taxon>
        <taxon>Spermatophyta</taxon>
        <taxon>Magnoliopsida</taxon>
        <taxon>eudicotyledons</taxon>
        <taxon>Gunneridae</taxon>
        <taxon>Pentapetalae</taxon>
        <taxon>rosids</taxon>
        <taxon>malvids</taxon>
        <taxon>Brassicales</taxon>
        <taxon>Brassicaceae</taxon>
        <taxon>Brassiceae</taxon>
        <taxon>Brassica</taxon>
    </lineage>
</organism>
<protein>
    <submittedName>
        <fullName evidence="1">Uncharacterized protein</fullName>
    </submittedName>
</protein>
<gene>
    <name evidence="1" type="ORF">HID58_067352</name>
</gene>
<dbReference type="Proteomes" id="UP000824890">
    <property type="component" value="Unassembled WGS sequence"/>
</dbReference>
<feature type="non-terminal residue" evidence="1">
    <location>
        <position position="139"/>
    </location>
</feature>
<evidence type="ECO:0000313" key="2">
    <source>
        <dbReference type="Proteomes" id="UP000824890"/>
    </source>
</evidence>